<dbReference type="GO" id="GO:0005161">
    <property type="term" value="F:platelet-derived growth factor receptor binding"/>
    <property type="evidence" value="ECO:0007669"/>
    <property type="project" value="Ensembl"/>
</dbReference>
<dbReference type="Proteomes" id="UP000694392">
    <property type="component" value="Unplaced"/>
</dbReference>
<dbReference type="PROSITE" id="PS00249">
    <property type="entry name" value="PDGF_1"/>
    <property type="match status" value="1"/>
</dbReference>
<evidence type="ECO:0000313" key="15">
    <source>
        <dbReference type="Proteomes" id="UP000694392"/>
    </source>
</evidence>
<comment type="function">
    <text evidence="8">Growth factor that plays an essential role in the regulation of embryonic development, cell proliferation, cell migration, survival and chemotaxis. Potent mitogen for cells of mesenchymal origin. Required for normal proliferation and recruitment of pericytes and vascular smooth muscle cells in the central nervous system, skin, lung, heart and placenta. Required for normal blood vessel development, and for normal development of kidney glomeruli. Plays an important role in wound healing. Signaling is modulated by the formation of heterodimers with PDGFA.</text>
</comment>
<dbReference type="SUPFAM" id="SSF57501">
    <property type="entry name" value="Cystine-knot cytokines"/>
    <property type="match status" value="1"/>
</dbReference>
<dbReference type="GO" id="GO:0010467">
    <property type="term" value="P:gene expression"/>
    <property type="evidence" value="ECO:0007669"/>
    <property type="project" value="Ensembl"/>
</dbReference>
<sequence>MCLELLGIGVGMNFGVLLVSLWYLPLLSAEGDPIPEEVYEMLSDSSVRSISDLQRVLRIDSVDEDGSDIDLNSTRAHSGQETEPLSRGRRSIDAVSAAEPAVLAECKTRAEVFEISRSMVDPTNANFLVWPPCVEVQRCSGCCNTRNVQCRPTRIRVRHIQVNKIEIVRKKPAFNKAIVTLEDHLECRCETVSPQPHSHSWAKPHERRGGAPLITTAPVSTRKRVRRPSAQKRKHQKFKHVHDNKKALKEILPA</sequence>
<dbReference type="GO" id="GO:2000573">
    <property type="term" value="P:positive regulation of DNA biosynthetic process"/>
    <property type="evidence" value="ECO:0007669"/>
    <property type="project" value="Ensembl"/>
</dbReference>
<evidence type="ECO:0000256" key="7">
    <source>
        <dbReference type="ARBA" id="ARBA00032702"/>
    </source>
</evidence>
<dbReference type="GO" id="GO:0072126">
    <property type="term" value="P:positive regulation of glomerular mesangial cell proliferation"/>
    <property type="evidence" value="ECO:0007669"/>
    <property type="project" value="Ensembl"/>
</dbReference>
<evidence type="ECO:0000259" key="13">
    <source>
        <dbReference type="PROSITE" id="PS50278"/>
    </source>
</evidence>
<evidence type="ECO:0000256" key="8">
    <source>
        <dbReference type="ARBA" id="ARBA00046258"/>
    </source>
</evidence>
<dbReference type="PROSITE" id="PS50278">
    <property type="entry name" value="PDGF_2"/>
    <property type="match status" value="1"/>
</dbReference>
<dbReference type="Ensembl" id="ENSSPUT00000014629.1">
    <property type="protein sequence ID" value="ENSSPUP00000013717.1"/>
    <property type="gene ID" value="ENSSPUG00000010569.1"/>
</dbReference>
<accession>A0A8D0GTM6</accession>
<dbReference type="GO" id="GO:0051781">
    <property type="term" value="P:positive regulation of cell division"/>
    <property type="evidence" value="ECO:0007669"/>
    <property type="project" value="UniProtKB-KW"/>
</dbReference>
<dbReference type="GO" id="GO:1904754">
    <property type="term" value="P:positive regulation of vascular associated smooth muscle cell migration"/>
    <property type="evidence" value="ECO:0007669"/>
    <property type="project" value="Ensembl"/>
</dbReference>
<dbReference type="GO" id="GO:1900127">
    <property type="term" value="P:positive regulation of hyaluronan biosynthetic process"/>
    <property type="evidence" value="ECO:0007669"/>
    <property type="project" value="Ensembl"/>
</dbReference>
<dbReference type="GO" id="GO:0010811">
    <property type="term" value="P:positive regulation of cell-substrate adhesion"/>
    <property type="evidence" value="ECO:0007669"/>
    <property type="project" value="Ensembl"/>
</dbReference>
<dbReference type="GO" id="GO:0005615">
    <property type="term" value="C:extracellular space"/>
    <property type="evidence" value="ECO:0007669"/>
    <property type="project" value="TreeGrafter"/>
</dbReference>
<dbReference type="GO" id="GO:0043536">
    <property type="term" value="P:positive regulation of blood vessel endothelial cell migration"/>
    <property type="evidence" value="ECO:0007669"/>
    <property type="project" value="Ensembl"/>
</dbReference>
<protein>
    <recommendedName>
        <fullName evidence="2">Platelet-derived growth factor subunit B</fullName>
    </recommendedName>
    <alternativeName>
        <fullName evidence="5">PDGF-2</fullName>
    </alternativeName>
    <alternativeName>
        <fullName evidence="6">Platelet-derived growth factor B chain</fullName>
    </alternativeName>
    <alternativeName>
        <fullName evidence="7">Platelet-derived growth factor beta polypeptide</fullName>
    </alternativeName>
</protein>
<dbReference type="GO" id="GO:0008083">
    <property type="term" value="F:growth factor activity"/>
    <property type="evidence" value="ECO:0007669"/>
    <property type="project" value="UniProtKB-KW"/>
</dbReference>
<dbReference type="GO" id="GO:0009986">
    <property type="term" value="C:cell surface"/>
    <property type="evidence" value="ECO:0007669"/>
    <property type="project" value="Ensembl"/>
</dbReference>
<keyword evidence="15" id="KW-1185">Reference proteome</keyword>
<dbReference type="InterPro" id="IPR006782">
    <property type="entry name" value="PDGF_N"/>
</dbReference>
<keyword evidence="3 10" id="KW-0339">Growth factor</keyword>
<dbReference type="SMART" id="SM00141">
    <property type="entry name" value="PDGF"/>
    <property type="match status" value="1"/>
</dbReference>
<dbReference type="GO" id="GO:0048146">
    <property type="term" value="P:positive regulation of fibroblast proliferation"/>
    <property type="evidence" value="ECO:0007669"/>
    <property type="project" value="Ensembl"/>
</dbReference>
<feature type="region of interest" description="Disordered" evidence="11">
    <location>
        <begin position="68"/>
        <end position="90"/>
    </location>
</feature>
<keyword evidence="12" id="KW-0812">Transmembrane</keyword>
<dbReference type="FunFam" id="2.10.90.10:FF:000023">
    <property type="entry name" value="Platelet-derived growth factor subunit B"/>
    <property type="match status" value="1"/>
</dbReference>
<dbReference type="GeneTree" id="ENSGT00940000157367"/>
<dbReference type="GO" id="GO:0010512">
    <property type="term" value="P:negative regulation of phosphatidylinositol biosynthetic process"/>
    <property type="evidence" value="ECO:0007669"/>
    <property type="project" value="Ensembl"/>
</dbReference>
<dbReference type="GO" id="GO:0070374">
    <property type="term" value="P:positive regulation of ERK1 and ERK2 cascade"/>
    <property type="evidence" value="ECO:0007669"/>
    <property type="project" value="Ensembl"/>
</dbReference>
<feature type="transmembrane region" description="Helical" evidence="12">
    <location>
        <begin position="6"/>
        <end position="24"/>
    </location>
</feature>
<evidence type="ECO:0000256" key="9">
    <source>
        <dbReference type="ARBA" id="ARBA00046967"/>
    </source>
</evidence>
<organism evidence="14 15">
    <name type="scientific">Sphenodon punctatus</name>
    <name type="common">Tuatara</name>
    <name type="synonym">Hatteria punctata</name>
    <dbReference type="NCBI Taxonomy" id="8508"/>
    <lineage>
        <taxon>Eukaryota</taxon>
        <taxon>Metazoa</taxon>
        <taxon>Chordata</taxon>
        <taxon>Craniata</taxon>
        <taxon>Vertebrata</taxon>
        <taxon>Euteleostomi</taxon>
        <taxon>Lepidosauria</taxon>
        <taxon>Sphenodontia</taxon>
        <taxon>Sphenodontidae</taxon>
        <taxon>Sphenodon</taxon>
    </lineage>
</organism>
<dbReference type="GO" id="GO:0016020">
    <property type="term" value="C:membrane"/>
    <property type="evidence" value="ECO:0007669"/>
    <property type="project" value="InterPro"/>
</dbReference>
<evidence type="ECO:0000256" key="2">
    <source>
        <dbReference type="ARBA" id="ARBA00018117"/>
    </source>
</evidence>
<dbReference type="GO" id="GO:0010629">
    <property type="term" value="P:negative regulation of gene expression"/>
    <property type="evidence" value="ECO:0007669"/>
    <property type="project" value="Ensembl"/>
</dbReference>
<dbReference type="GO" id="GO:0042056">
    <property type="term" value="F:chemoattractant activity"/>
    <property type="evidence" value="ECO:0007669"/>
    <property type="project" value="Ensembl"/>
</dbReference>
<evidence type="ECO:0000256" key="3">
    <source>
        <dbReference type="ARBA" id="ARBA00023030"/>
    </source>
</evidence>
<evidence type="ECO:0000256" key="10">
    <source>
        <dbReference type="RuleBase" id="RU003818"/>
    </source>
</evidence>
<keyword evidence="12" id="KW-1133">Transmembrane helix</keyword>
<evidence type="ECO:0000256" key="12">
    <source>
        <dbReference type="SAM" id="Phobius"/>
    </source>
</evidence>
<dbReference type="Pfam" id="PF04692">
    <property type="entry name" value="PDGF_N"/>
    <property type="match status" value="1"/>
</dbReference>
<evidence type="ECO:0000256" key="5">
    <source>
        <dbReference type="ARBA" id="ARBA00031888"/>
    </source>
</evidence>
<reference evidence="14" key="1">
    <citation type="submission" date="2025-08" db="UniProtKB">
        <authorList>
            <consortium name="Ensembl"/>
        </authorList>
    </citation>
    <scope>IDENTIFICATION</scope>
</reference>
<dbReference type="GO" id="GO:0035556">
    <property type="term" value="P:intracellular signal transduction"/>
    <property type="evidence" value="ECO:0007669"/>
    <property type="project" value="Ensembl"/>
</dbReference>
<evidence type="ECO:0000256" key="6">
    <source>
        <dbReference type="ARBA" id="ARBA00032481"/>
    </source>
</evidence>
<comment type="subunit">
    <text evidence="9">Antiparallel homodimer; disulfide-linked. Antiparallel heterodimer with PDGFA; disulfide-linked. The PDGFB homodimer interacts with PDGFRA and PDGFRB homodimers, and with heterodimers formed by PDGFRA and PDGFRB. The heterodimer composed of PDGFA and PDGFB interacts with PDGFRB homodimers, and with heterodimers formed by PDGFRA and PDGFRB. Interacts with XLKD1. Interacts with LRP1. Interacts with SORL1 (via the N-terminal ectodomain). Interacts with CD82; this interaction inhibits PDGFB-mediated signaling pathway.</text>
</comment>
<dbReference type="GO" id="GO:0046982">
    <property type="term" value="F:protein heterodimerization activity"/>
    <property type="evidence" value="ECO:0007669"/>
    <property type="project" value="Ensembl"/>
</dbReference>
<dbReference type="GO" id="GO:0010544">
    <property type="term" value="P:negative regulation of platelet activation"/>
    <property type="evidence" value="ECO:0007669"/>
    <property type="project" value="Ensembl"/>
</dbReference>
<name>A0A8D0GTM6_SPHPU</name>
<dbReference type="GO" id="GO:0035655">
    <property type="term" value="P:interleukin-18-mediated signaling pathway"/>
    <property type="evidence" value="ECO:0007669"/>
    <property type="project" value="Ensembl"/>
</dbReference>
<dbReference type="GO" id="GO:0090280">
    <property type="term" value="P:positive regulation of calcium ion import"/>
    <property type="evidence" value="ECO:0007669"/>
    <property type="project" value="Ensembl"/>
</dbReference>
<dbReference type="CDD" id="cd00135">
    <property type="entry name" value="PDGF"/>
    <property type="match status" value="1"/>
</dbReference>
<feature type="compositionally biased region" description="Basic residues" evidence="11">
    <location>
        <begin position="221"/>
        <end position="242"/>
    </location>
</feature>
<dbReference type="GO" id="GO:0045840">
    <property type="term" value="P:positive regulation of mitotic nuclear division"/>
    <property type="evidence" value="ECO:0007669"/>
    <property type="project" value="Ensembl"/>
</dbReference>
<dbReference type="GO" id="GO:0042803">
    <property type="term" value="F:protein homodimerization activity"/>
    <property type="evidence" value="ECO:0007669"/>
    <property type="project" value="Ensembl"/>
</dbReference>
<dbReference type="Pfam" id="PF00341">
    <property type="entry name" value="PDGF"/>
    <property type="match status" value="1"/>
</dbReference>
<dbReference type="GO" id="GO:0050921">
    <property type="term" value="P:positive regulation of chemotaxis"/>
    <property type="evidence" value="ECO:0007669"/>
    <property type="project" value="Ensembl"/>
</dbReference>
<dbReference type="GO" id="GO:0016176">
    <property type="term" value="F:superoxide-generating NADPH oxidase activator activity"/>
    <property type="evidence" value="ECO:0007669"/>
    <property type="project" value="Ensembl"/>
</dbReference>
<keyword evidence="4" id="KW-0497">Mitogen</keyword>
<dbReference type="PANTHER" id="PTHR11633">
    <property type="entry name" value="PLATELET-DERIVED GROWTH FACTOR"/>
    <property type="match status" value="1"/>
</dbReference>
<evidence type="ECO:0000256" key="4">
    <source>
        <dbReference type="ARBA" id="ARBA00023246"/>
    </source>
</evidence>
<evidence type="ECO:0000256" key="11">
    <source>
        <dbReference type="SAM" id="MobiDB-lite"/>
    </source>
</evidence>
<gene>
    <name evidence="14" type="primary">PDGFB</name>
</gene>
<dbReference type="GO" id="GO:0001938">
    <property type="term" value="P:positive regulation of endothelial cell proliferation"/>
    <property type="evidence" value="ECO:0007669"/>
    <property type="project" value="Ensembl"/>
</dbReference>
<dbReference type="GO" id="GO:0035793">
    <property type="term" value="P:positive regulation of metanephric mesenchymal cell migration by platelet-derived growth factor receptor-beta signaling pathway"/>
    <property type="evidence" value="ECO:0007669"/>
    <property type="project" value="Ensembl"/>
</dbReference>
<dbReference type="GO" id="GO:1902894">
    <property type="term" value="P:negative regulation of miRNA transcription"/>
    <property type="evidence" value="ECO:0007669"/>
    <property type="project" value="Ensembl"/>
</dbReference>
<dbReference type="GO" id="GO:0002548">
    <property type="term" value="P:monocyte chemotaxis"/>
    <property type="evidence" value="ECO:0007669"/>
    <property type="project" value="Ensembl"/>
</dbReference>
<comment type="similarity">
    <text evidence="1 10">Belongs to the PDGF/VEGF growth factor family.</text>
</comment>
<feature type="compositionally biased region" description="Basic and acidic residues" evidence="11">
    <location>
        <begin position="78"/>
        <end position="90"/>
    </location>
</feature>
<evidence type="ECO:0000313" key="14">
    <source>
        <dbReference type="Ensembl" id="ENSSPUP00000013717.1"/>
    </source>
</evidence>
<dbReference type="GO" id="GO:0036120">
    <property type="term" value="P:cellular response to platelet-derived growth factor stimulus"/>
    <property type="evidence" value="ECO:0007669"/>
    <property type="project" value="Ensembl"/>
</dbReference>
<dbReference type="GO" id="GO:0010628">
    <property type="term" value="P:positive regulation of gene expression"/>
    <property type="evidence" value="ECO:0007669"/>
    <property type="project" value="Ensembl"/>
</dbReference>
<dbReference type="AlphaFoldDB" id="A0A8D0GTM6"/>
<dbReference type="InterPro" id="IPR023581">
    <property type="entry name" value="PD_growth_factor_CS"/>
</dbReference>
<dbReference type="PANTHER" id="PTHR11633:SF2">
    <property type="entry name" value="PLATELET-DERIVED GROWTH FACTOR SUBUNIT B"/>
    <property type="match status" value="1"/>
</dbReference>
<dbReference type="GO" id="GO:0009611">
    <property type="term" value="P:response to wounding"/>
    <property type="evidence" value="ECO:0007669"/>
    <property type="project" value="Ensembl"/>
</dbReference>
<dbReference type="InterPro" id="IPR000072">
    <property type="entry name" value="PDGF/VEGF_dom"/>
</dbReference>
<dbReference type="GO" id="GO:0072593">
    <property type="term" value="P:reactive oxygen species metabolic process"/>
    <property type="evidence" value="ECO:0007669"/>
    <property type="project" value="Ensembl"/>
</dbReference>
<dbReference type="GO" id="GO:2000379">
    <property type="term" value="P:positive regulation of reactive oxygen species metabolic process"/>
    <property type="evidence" value="ECO:0007669"/>
    <property type="project" value="Ensembl"/>
</dbReference>
<evidence type="ECO:0000256" key="1">
    <source>
        <dbReference type="ARBA" id="ARBA00006686"/>
    </source>
</evidence>
<dbReference type="GO" id="GO:1904707">
    <property type="term" value="P:positive regulation of vascular associated smooth muscle cell proliferation"/>
    <property type="evidence" value="ECO:0007669"/>
    <property type="project" value="Ensembl"/>
</dbReference>
<dbReference type="Gene3D" id="2.10.90.10">
    <property type="entry name" value="Cystine-knot cytokines"/>
    <property type="match status" value="1"/>
</dbReference>
<dbReference type="GO" id="GO:1905064">
    <property type="term" value="P:negative regulation of vascular associated smooth muscle cell differentiation"/>
    <property type="evidence" value="ECO:0007669"/>
    <property type="project" value="Ensembl"/>
</dbReference>
<dbReference type="GO" id="GO:0051897">
    <property type="term" value="P:positive regulation of phosphatidylinositol 3-kinase/protein kinase B signal transduction"/>
    <property type="evidence" value="ECO:0007669"/>
    <property type="project" value="Ensembl"/>
</dbReference>
<keyword evidence="12" id="KW-0472">Membrane</keyword>
<dbReference type="GO" id="GO:0048407">
    <property type="term" value="F:platelet-derived growth factor binding"/>
    <property type="evidence" value="ECO:0007669"/>
    <property type="project" value="Ensembl"/>
</dbReference>
<feature type="region of interest" description="Disordered" evidence="11">
    <location>
        <begin position="219"/>
        <end position="242"/>
    </location>
</feature>
<dbReference type="OMA" id="KHTHDKE"/>
<dbReference type="InterPro" id="IPR029034">
    <property type="entry name" value="Cystine-knot_cytokine"/>
</dbReference>
<dbReference type="GO" id="GO:1990265">
    <property type="term" value="C:platelet-derived growth factor complex"/>
    <property type="evidence" value="ECO:0007669"/>
    <property type="project" value="Ensembl"/>
</dbReference>
<proteinExistence type="inferred from homology"/>
<dbReference type="GO" id="GO:1902895">
    <property type="term" value="P:positive regulation of miRNA transcription"/>
    <property type="evidence" value="ECO:0007669"/>
    <property type="project" value="Ensembl"/>
</dbReference>
<dbReference type="GO" id="GO:0005518">
    <property type="term" value="F:collagen binding"/>
    <property type="evidence" value="ECO:0007669"/>
    <property type="project" value="Ensembl"/>
</dbReference>
<feature type="domain" description="Platelet-derived growth factor (PDGF) family profile" evidence="13">
    <location>
        <begin position="93"/>
        <end position="194"/>
    </location>
</feature>
<dbReference type="GO" id="GO:1905176">
    <property type="term" value="P:positive regulation of vascular associated smooth muscle cell dedifferentiation"/>
    <property type="evidence" value="ECO:0007669"/>
    <property type="project" value="Ensembl"/>
</dbReference>
<reference evidence="14" key="2">
    <citation type="submission" date="2025-09" db="UniProtKB">
        <authorList>
            <consortium name="Ensembl"/>
        </authorList>
    </citation>
    <scope>IDENTIFICATION</scope>
</reference>